<evidence type="ECO:0000313" key="3">
    <source>
        <dbReference type="EMBL" id="ABR43414.1"/>
    </source>
</evidence>
<dbReference type="PaxDb" id="435591-BDI_1662"/>
<gene>
    <name evidence="3" type="ordered locus">BDI_1662</name>
</gene>
<organism evidence="3 4">
    <name type="scientific">Parabacteroides distasonis (strain ATCC 8503 / DSM 20701 / CIP 104284 / JCM 5825 / NCTC 11152)</name>
    <dbReference type="NCBI Taxonomy" id="435591"/>
    <lineage>
        <taxon>Bacteria</taxon>
        <taxon>Pseudomonadati</taxon>
        <taxon>Bacteroidota</taxon>
        <taxon>Bacteroidia</taxon>
        <taxon>Bacteroidales</taxon>
        <taxon>Tannerellaceae</taxon>
        <taxon>Parabacteroides</taxon>
    </lineage>
</organism>
<feature type="chain" id="PRO_5002699154" evidence="2">
    <location>
        <begin position="22"/>
        <end position="120"/>
    </location>
</feature>
<dbReference type="KEGG" id="pdi:BDI_1662"/>
<keyword evidence="1" id="KW-0472">Membrane</keyword>
<feature type="signal peptide" evidence="2">
    <location>
        <begin position="1"/>
        <end position="21"/>
    </location>
</feature>
<reference evidence="3 4" key="1">
    <citation type="journal article" date="2007" name="PLoS Biol.">
        <title>Evolution of symbiotic bacteria in the distal human intestine.</title>
        <authorList>
            <person name="Xu J."/>
            <person name="Mahowald M.A."/>
            <person name="Ley R.E."/>
            <person name="Lozupone C.A."/>
            <person name="Hamady M."/>
            <person name="Martens E.C."/>
            <person name="Henrissat B."/>
            <person name="Coutinho P.M."/>
            <person name="Minx P."/>
            <person name="Latreille P."/>
            <person name="Cordum H."/>
            <person name="Van Brunt A."/>
            <person name="Kim K."/>
            <person name="Fulton R.S."/>
            <person name="Fulton L.A."/>
            <person name="Clifton S.W."/>
            <person name="Wilson R.K."/>
            <person name="Knight R.D."/>
            <person name="Gordon J.I."/>
        </authorList>
    </citation>
    <scope>NUCLEOTIDE SEQUENCE [LARGE SCALE GENOMIC DNA]</scope>
    <source>
        <strain evidence="4">ATCC 8503 / DSM 20701 / CIP 104284 / JCM 5825 / NCTC 11152</strain>
    </source>
</reference>
<evidence type="ECO:0000256" key="1">
    <source>
        <dbReference type="SAM" id="Phobius"/>
    </source>
</evidence>
<dbReference type="Proteomes" id="UP000000566">
    <property type="component" value="Chromosome"/>
</dbReference>
<dbReference type="HOGENOM" id="CLU_2118688_0_0_10"/>
<keyword evidence="4" id="KW-1185">Reference proteome</keyword>
<evidence type="ECO:0000313" key="4">
    <source>
        <dbReference type="Proteomes" id="UP000000566"/>
    </source>
</evidence>
<dbReference type="EMBL" id="CP000140">
    <property type="protein sequence ID" value="ABR43414.1"/>
    <property type="molecule type" value="Genomic_DNA"/>
</dbReference>
<accession>A6LCK0</accession>
<dbReference type="STRING" id="435591.BDI_1662"/>
<keyword evidence="1" id="KW-1133">Transmembrane helix</keyword>
<evidence type="ECO:0000256" key="2">
    <source>
        <dbReference type="SAM" id="SignalP"/>
    </source>
</evidence>
<proteinExistence type="predicted"/>
<keyword evidence="2" id="KW-0732">Signal</keyword>
<name>A6LCK0_PARD8</name>
<sequence length="120" mass="13801">MKWLKAMFLCMVVFAALTVVANDSFSQKKVRVCASTSLFSIANKEPAAFISFQEIITPLTSFSAFGEKLLYLIASLTFFLALFTLSVALLFYERRVSYVRLKSVFWQERYSCYVLCRMLN</sequence>
<protein>
    <submittedName>
        <fullName evidence="3">Uncharacterized protein</fullName>
    </submittedName>
</protein>
<feature type="transmembrane region" description="Helical" evidence="1">
    <location>
        <begin position="69"/>
        <end position="92"/>
    </location>
</feature>
<keyword evidence="1" id="KW-0812">Transmembrane</keyword>
<dbReference type="AlphaFoldDB" id="A6LCK0"/>